<keyword evidence="1" id="KW-0805">Transcription regulation</keyword>
<dbReference type="GeneID" id="79870250"/>
<dbReference type="PANTHER" id="PTHR42756">
    <property type="entry name" value="TRANSCRIPTIONAL REGULATOR, MARR"/>
    <property type="match status" value="1"/>
</dbReference>
<dbReference type="SUPFAM" id="SSF46785">
    <property type="entry name" value="Winged helix' DNA-binding domain"/>
    <property type="match status" value="1"/>
</dbReference>
<dbReference type="InterPro" id="IPR000835">
    <property type="entry name" value="HTH_MarR-typ"/>
</dbReference>
<protein>
    <submittedName>
        <fullName evidence="4">Uncharacterized protein</fullName>
    </submittedName>
</protein>
<evidence type="ECO:0000256" key="3">
    <source>
        <dbReference type="ARBA" id="ARBA00023163"/>
    </source>
</evidence>
<proteinExistence type="predicted"/>
<dbReference type="GO" id="GO:0003700">
    <property type="term" value="F:DNA-binding transcription factor activity"/>
    <property type="evidence" value="ECO:0007669"/>
    <property type="project" value="InterPro"/>
</dbReference>
<dbReference type="InterPro" id="IPR023187">
    <property type="entry name" value="Tscrpt_reg_MarR-type_CS"/>
</dbReference>
<keyword evidence="5" id="KW-1185">Reference proteome</keyword>
<dbReference type="Proteomes" id="UP000189761">
    <property type="component" value="Unassembled WGS sequence"/>
</dbReference>
<dbReference type="InterPro" id="IPR001387">
    <property type="entry name" value="Cro/C1-type_HTH"/>
</dbReference>
<dbReference type="PROSITE" id="PS50943">
    <property type="entry name" value="HTH_CROC1"/>
    <property type="match status" value="1"/>
</dbReference>
<dbReference type="InterPro" id="IPR036388">
    <property type="entry name" value="WH-like_DNA-bd_sf"/>
</dbReference>
<dbReference type="EMBL" id="MTLA01000252">
    <property type="protein sequence ID" value="OOP66891.1"/>
    <property type="molecule type" value="Genomic_DNA"/>
</dbReference>
<keyword evidence="2" id="KW-0238">DNA-binding</keyword>
<dbReference type="PANTHER" id="PTHR42756:SF1">
    <property type="entry name" value="TRANSCRIPTIONAL REPRESSOR OF EMRAB OPERON"/>
    <property type="match status" value="1"/>
</dbReference>
<dbReference type="AlphaFoldDB" id="A0A8E2I551"/>
<accession>A0A8E2I551</accession>
<dbReference type="InterPro" id="IPR036390">
    <property type="entry name" value="WH_DNA-bd_sf"/>
</dbReference>
<dbReference type="PROSITE" id="PS01117">
    <property type="entry name" value="HTH_MARR_1"/>
    <property type="match status" value="1"/>
</dbReference>
<sequence length="152" mass="17764">MSSIKLIEILQAFDRVQQNSRKIFQKTAADNNLSMPQLVILMKIAPRRKMTQKELAKESYIPKSTLSQAIDGLVLADLIHRHPVEDNRREMQLILSEKGKEFFEKIWLREGSIHHGFELALQTFTEKQRDDFLHSLEKIALFLEKEMTEKGE</sequence>
<dbReference type="SMART" id="SM00347">
    <property type="entry name" value="HTH_MARR"/>
    <property type="match status" value="1"/>
</dbReference>
<reference evidence="4 5" key="1">
    <citation type="submission" date="2017-01" db="EMBL/GenBank/DDBJ databases">
        <title>Draft genome sequence of Bacillus oleronius.</title>
        <authorList>
            <person name="Allam M."/>
        </authorList>
    </citation>
    <scope>NUCLEOTIDE SEQUENCE [LARGE SCALE GENOMIC DNA]</scope>
    <source>
        <strain evidence="4 5">DSM 9356</strain>
    </source>
</reference>
<dbReference type="Pfam" id="PF01047">
    <property type="entry name" value="MarR"/>
    <property type="match status" value="1"/>
</dbReference>
<dbReference type="RefSeq" id="WP_078110913.1">
    <property type="nucleotide sequence ID" value="NZ_BOQX01000011.1"/>
</dbReference>
<evidence type="ECO:0000313" key="4">
    <source>
        <dbReference type="EMBL" id="OOP66891.1"/>
    </source>
</evidence>
<dbReference type="Gene3D" id="1.10.10.10">
    <property type="entry name" value="Winged helix-like DNA-binding domain superfamily/Winged helix DNA-binding domain"/>
    <property type="match status" value="1"/>
</dbReference>
<evidence type="ECO:0000256" key="1">
    <source>
        <dbReference type="ARBA" id="ARBA00023015"/>
    </source>
</evidence>
<evidence type="ECO:0000313" key="5">
    <source>
        <dbReference type="Proteomes" id="UP000189761"/>
    </source>
</evidence>
<dbReference type="PROSITE" id="PS50995">
    <property type="entry name" value="HTH_MARR_2"/>
    <property type="match status" value="1"/>
</dbReference>
<gene>
    <name evidence="4" type="ORF">BWZ43_18580</name>
</gene>
<organism evidence="4 5">
    <name type="scientific">Heyndrickxia oleronia</name>
    <dbReference type="NCBI Taxonomy" id="38875"/>
    <lineage>
        <taxon>Bacteria</taxon>
        <taxon>Bacillati</taxon>
        <taxon>Bacillota</taxon>
        <taxon>Bacilli</taxon>
        <taxon>Bacillales</taxon>
        <taxon>Bacillaceae</taxon>
        <taxon>Heyndrickxia</taxon>
    </lineage>
</organism>
<name>A0A8E2I551_9BACI</name>
<evidence type="ECO:0000256" key="2">
    <source>
        <dbReference type="ARBA" id="ARBA00023125"/>
    </source>
</evidence>
<dbReference type="GO" id="GO:0003677">
    <property type="term" value="F:DNA binding"/>
    <property type="evidence" value="ECO:0007669"/>
    <property type="project" value="UniProtKB-KW"/>
</dbReference>
<comment type="caution">
    <text evidence="4">The sequence shown here is derived from an EMBL/GenBank/DDBJ whole genome shotgun (WGS) entry which is preliminary data.</text>
</comment>
<keyword evidence="3" id="KW-0804">Transcription</keyword>